<dbReference type="PANTHER" id="PTHR39083:SF1">
    <property type="entry name" value="CYCLIC DI-GMP-BINDING PROTEIN"/>
    <property type="match status" value="1"/>
</dbReference>
<gene>
    <name evidence="7" type="ORF">FE840_002555</name>
</gene>
<keyword evidence="6" id="KW-0973">c-di-GMP</keyword>
<dbReference type="InterPro" id="IPR018513">
    <property type="entry name" value="Cell_synthase_bac"/>
</dbReference>
<dbReference type="Pfam" id="PF03170">
    <property type="entry name" value="BcsB"/>
    <property type="match status" value="2"/>
</dbReference>
<organism evidence="7 8">
    <name type="scientific">Peteryoungia desertarenae</name>
    <dbReference type="NCBI Taxonomy" id="1813451"/>
    <lineage>
        <taxon>Bacteria</taxon>
        <taxon>Pseudomonadati</taxon>
        <taxon>Pseudomonadota</taxon>
        <taxon>Alphaproteobacteria</taxon>
        <taxon>Hyphomicrobiales</taxon>
        <taxon>Rhizobiaceae</taxon>
        <taxon>Peteryoungia</taxon>
    </lineage>
</organism>
<feature type="transmembrane region" description="Helical" evidence="6">
    <location>
        <begin position="736"/>
        <end position="758"/>
    </location>
</feature>
<evidence type="ECO:0000256" key="6">
    <source>
        <dbReference type="RuleBase" id="RU365021"/>
    </source>
</evidence>
<feature type="signal peptide" evidence="6">
    <location>
        <begin position="1"/>
        <end position="28"/>
    </location>
</feature>
<evidence type="ECO:0000313" key="8">
    <source>
        <dbReference type="Proteomes" id="UP000308530"/>
    </source>
</evidence>
<dbReference type="Proteomes" id="UP000308530">
    <property type="component" value="Chromosome"/>
</dbReference>
<name>A0ABX6QJU9_9HYPH</name>
<keyword evidence="6" id="KW-0135">Cellulose biosynthesis</keyword>
<dbReference type="RefSeq" id="WP_138288604.1">
    <property type="nucleotide sequence ID" value="NZ_CP058350.1"/>
</dbReference>
<comment type="subcellular location">
    <subcellularLocation>
        <location evidence="6">Cell inner membrane</location>
    </subcellularLocation>
    <subcellularLocation>
        <location evidence="1">Cell membrane</location>
        <topology evidence="1">Single-pass membrane protein</topology>
    </subcellularLocation>
</comment>
<accession>A0ABX6QJU9</accession>
<comment type="pathway">
    <text evidence="6">Glycan metabolism; bacterial cellulose biosynthesis.</text>
</comment>
<keyword evidence="5 6" id="KW-0472">Membrane</keyword>
<sequence>MLEFRHRIALLALPLAVLSLMTPGQGHSASSLVPEALLQSMGTYPGSGQLKDWLVPFSQSKAEMWLSGEDDTRHLTFYLTPDEAAGGGRLRLTYTNAVSVMPEGAVLLAKVNGHAIGQLPIRSPQGMLANELPLPAGIVVAGWNTVTLRALHQHRVDCSIPATYELWTQIDPVTSGFVARTMPRMQDLSSILSVGRNDTGETELRIITSPGAVENTARESLAAVQALAILLGRDDLRVVYTETEGVSHGIDLYIGDPEAPGLSKATRDIILKAPTGLSVQRMENNRIRLILRGATPEALSLALANAFKGPLQPILTGRRSLEPPPSIHADESKRVTLAETGYETAPFTGRLFRTSFDLVMPEDFYPGDYGTIDLRLNAATAPGLEPGAQIMVRVNERAVTSHILHNPEGVTLKDKLLGLSLRAFQPGHNKVEILAELPHRADAACDPAGRHQAPRFLLLGETSLDIPKLARIGRMPDLAAFAGRGYPFNSAKRFDLVVDAATPVRLSTAATMLAKLSLASARPLLARLVIGSTVSDQAEHVLIIKAGASGMTETVASKAGRIMPREFDSLLTASVSTPASQLQPLSASDSQALLDAFQIETAMDSDALPWSSQLAKGLRHASAMVNRWLQYQQAGDIPRHIPSADTLVTLSQTSLEETGAMITTLAAANESDLLDGSRILFEPSAWASLTGGTATVTRSDHAIVSKQAESVVYHSLTDTSLGNLRRLAAAWLSDNFIVYVTLILFCIGGFGFWLGHIVPRRGVRSVK</sequence>
<proteinExistence type="inferred from homology"/>
<evidence type="ECO:0000256" key="4">
    <source>
        <dbReference type="ARBA" id="ARBA00022989"/>
    </source>
</evidence>
<protein>
    <recommendedName>
        <fullName evidence="6">Cyclic di-GMP-binding protein</fullName>
    </recommendedName>
    <alternativeName>
        <fullName evidence="6">Cellulose synthase regulatory subunit</fullName>
    </alternativeName>
</protein>
<dbReference type="EMBL" id="CP058350">
    <property type="protein sequence ID" value="QLF68520.1"/>
    <property type="molecule type" value="Genomic_DNA"/>
</dbReference>
<evidence type="ECO:0000256" key="3">
    <source>
        <dbReference type="ARBA" id="ARBA00022692"/>
    </source>
</evidence>
<reference evidence="7 8" key="1">
    <citation type="submission" date="2020-06" db="EMBL/GenBank/DDBJ databases">
        <title>Genome sequence of Rhizobium sp strain ADMK78.</title>
        <authorList>
            <person name="Rahi P."/>
        </authorList>
    </citation>
    <scope>NUCLEOTIDE SEQUENCE [LARGE SCALE GENOMIC DNA]</scope>
    <source>
        <strain evidence="7 8">ADMK78</strain>
    </source>
</reference>
<keyword evidence="6" id="KW-0997">Cell inner membrane</keyword>
<keyword evidence="4 6" id="KW-1133">Transmembrane helix</keyword>
<keyword evidence="6" id="KW-0732">Signal</keyword>
<keyword evidence="3 6" id="KW-0812">Transmembrane</keyword>
<comment type="function">
    <text evidence="6">Binds the cellulose synthase activator, bis-(3'-5') cyclic diguanylic acid (c-di-GMP).</text>
</comment>
<evidence type="ECO:0000256" key="2">
    <source>
        <dbReference type="ARBA" id="ARBA00022475"/>
    </source>
</evidence>
<evidence type="ECO:0000256" key="5">
    <source>
        <dbReference type="ARBA" id="ARBA00023136"/>
    </source>
</evidence>
<evidence type="ECO:0000256" key="1">
    <source>
        <dbReference type="ARBA" id="ARBA00004162"/>
    </source>
</evidence>
<feature type="chain" id="PRO_5044979758" description="Cyclic di-GMP-binding protein" evidence="6">
    <location>
        <begin position="29"/>
        <end position="767"/>
    </location>
</feature>
<comment type="similarity">
    <text evidence="6">Belongs to the AcsB/BcsB family.</text>
</comment>
<evidence type="ECO:0000313" key="7">
    <source>
        <dbReference type="EMBL" id="QLF68520.1"/>
    </source>
</evidence>
<comment type="subunit">
    <text evidence="6">Tightly associated with the cellulose synthase catalytic subunit.</text>
</comment>
<keyword evidence="8" id="KW-1185">Reference proteome</keyword>
<dbReference type="Gene3D" id="2.60.120.260">
    <property type="entry name" value="Galactose-binding domain-like"/>
    <property type="match status" value="2"/>
</dbReference>
<keyword evidence="2 6" id="KW-1003">Cell membrane</keyword>
<dbReference type="PANTHER" id="PTHR39083">
    <property type="entry name" value="CYCLIC DI-GMP-BINDING PROTEIN"/>
    <property type="match status" value="1"/>
</dbReference>